<dbReference type="Gene3D" id="6.10.280.50">
    <property type="match status" value="1"/>
</dbReference>
<organism evidence="1 2">
    <name type="scientific">Candidatus Scalindua brodae</name>
    <dbReference type="NCBI Taxonomy" id="237368"/>
    <lineage>
        <taxon>Bacteria</taxon>
        <taxon>Pseudomonadati</taxon>
        <taxon>Planctomycetota</taxon>
        <taxon>Candidatus Brocadiia</taxon>
        <taxon>Candidatus Brocadiales</taxon>
        <taxon>Candidatus Scalinduaceae</taxon>
        <taxon>Candidatus Scalindua</taxon>
    </lineage>
</organism>
<dbReference type="eggNOG" id="COG2841">
    <property type="taxonomic scope" value="Bacteria"/>
</dbReference>
<dbReference type="PATRIC" id="fig|237368.3.peg.2002"/>
<dbReference type="EMBL" id="JRYO01000134">
    <property type="protein sequence ID" value="KHE92424.1"/>
    <property type="molecule type" value="Genomic_DNA"/>
</dbReference>
<comment type="caution">
    <text evidence="1">The sequence shown here is derived from an EMBL/GenBank/DDBJ whole genome shotgun (WGS) entry which is preliminary data.</text>
</comment>
<reference evidence="1 2" key="1">
    <citation type="submission" date="2014-10" db="EMBL/GenBank/DDBJ databases">
        <title>Draft genome of anammox bacterium scalindua brodae, obtained using differential coverage binning of sequence data from two enrichment reactors.</title>
        <authorList>
            <person name="Speth D.R."/>
            <person name="Russ L."/>
            <person name="Kartal B."/>
            <person name="Op den Camp H.J."/>
            <person name="Dutilh B.E."/>
            <person name="Jetten M.S."/>
        </authorList>
    </citation>
    <scope>NUCLEOTIDE SEQUENCE [LARGE SCALE GENOMIC DNA]</scope>
    <source>
        <strain evidence="1">RU1</strain>
    </source>
</reference>
<proteinExistence type="predicted"/>
<accession>A0A0B0EIM0</accession>
<sequence>MPLSHHPLVKEFPEYKEQIHDLKMKNDHFSKLMKEYEEIDKHVFRIESDEEPTGDEYLRDLKKQRLKIKDELHSIMKEA</sequence>
<dbReference type="InterPro" id="IPR007420">
    <property type="entry name" value="DUF465"/>
</dbReference>
<evidence type="ECO:0000313" key="2">
    <source>
        <dbReference type="Proteomes" id="UP000030652"/>
    </source>
</evidence>
<dbReference type="InterPro" id="IPR038444">
    <property type="entry name" value="DUF465_sf"/>
</dbReference>
<evidence type="ECO:0008006" key="3">
    <source>
        <dbReference type="Google" id="ProtNLM"/>
    </source>
</evidence>
<dbReference type="Pfam" id="PF04325">
    <property type="entry name" value="DUF465"/>
    <property type="match status" value="1"/>
</dbReference>
<evidence type="ECO:0000313" key="1">
    <source>
        <dbReference type="EMBL" id="KHE92424.1"/>
    </source>
</evidence>
<gene>
    <name evidence="1" type="ORF">SCABRO_01844</name>
</gene>
<name>A0A0B0EIM0_9BACT</name>
<dbReference type="Proteomes" id="UP000030652">
    <property type="component" value="Unassembled WGS sequence"/>
</dbReference>
<dbReference type="AlphaFoldDB" id="A0A0B0EIM0"/>
<protein>
    <recommendedName>
        <fullName evidence="3">GTP-binding protein</fullName>
    </recommendedName>
</protein>